<dbReference type="PANTHER" id="PTHR23132">
    <property type="entry name" value="D-ALANINE--D-ALANINE LIGASE"/>
    <property type="match status" value="1"/>
</dbReference>
<dbReference type="AlphaFoldDB" id="A0A4Y7JIN3"/>
<name>A0A4Y7JIN3_PAPSO</name>
<proteinExistence type="predicted"/>
<gene>
    <name evidence="1" type="ORF">C5167_022693</name>
</gene>
<dbReference type="Proteomes" id="UP000316621">
    <property type="component" value="Chromosome 5"/>
</dbReference>
<dbReference type="SUPFAM" id="SSF52440">
    <property type="entry name" value="PreATP-grasp domain"/>
    <property type="match status" value="1"/>
</dbReference>
<dbReference type="Gramene" id="RZC60923">
    <property type="protein sequence ID" value="RZC60923"/>
    <property type="gene ID" value="C5167_022693"/>
</dbReference>
<dbReference type="PANTHER" id="PTHR23132:SF0">
    <property type="entry name" value="D-ALANINE-D-ALANINE LIGASE FAMILY"/>
    <property type="match status" value="1"/>
</dbReference>
<sequence>MIELCDDDREMICMSVVININVYAISTAQMYSNTPADFDFKLERLTVKKISNCGYIVKQHVASSVDIIFPVIDGRVGEDGVIQDCMMDVWKMYLNIIEKLSVKAPSAEVKLSLLIEIAQKYNMHWDPLTAIAEFGKNHEDLLGEHGRAGAMELKWQAVKIWQCFLWCWLVVVISWRKCCNCNGCSGLRRSVLANAVADNGAIDLQMEFRLRWN</sequence>
<dbReference type="Gene3D" id="1.20.1260.60">
    <property type="entry name" value="Vacuolar protein sorting-associated protein Ist1"/>
    <property type="match status" value="1"/>
</dbReference>
<dbReference type="EMBL" id="CM010719">
    <property type="protein sequence ID" value="RZC60923.1"/>
    <property type="molecule type" value="Genomic_DNA"/>
</dbReference>
<dbReference type="InterPro" id="IPR016185">
    <property type="entry name" value="PreATP-grasp_dom_sf"/>
</dbReference>
<keyword evidence="2" id="KW-1185">Reference proteome</keyword>
<evidence type="ECO:0000313" key="2">
    <source>
        <dbReference type="Proteomes" id="UP000316621"/>
    </source>
</evidence>
<dbReference type="STRING" id="3469.A0A4Y7JIN3"/>
<dbReference type="InterPro" id="IPR042277">
    <property type="entry name" value="IST1-like"/>
</dbReference>
<dbReference type="GO" id="GO:0008716">
    <property type="term" value="F:D-alanine-D-alanine ligase activity"/>
    <property type="evidence" value="ECO:0007669"/>
    <property type="project" value="TreeGrafter"/>
</dbReference>
<dbReference type="GO" id="GO:0009507">
    <property type="term" value="C:chloroplast"/>
    <property type="evidence" value="ECO:0007669"/>
    <property type="project" value="TreeGrafter"/>
</dbReference>
<evidence type="ECO:0000313" key="1">
    <source>
        <dbReference type="EMBL" id="RZC60923.1"/>
    </source>
</evidence>
<protein>
    <submittedName>
        <fullName evidence="1">Uncharacterized protein</fullName>
    </submittedName>
</protein>
<reference evidence="1 2" key="1">
    <citation type="journal article" date="2018" name="Science">
        <title>The opium poppy genome and morphinan production.</title>
        <authorList>
            <person name="Guo L."/>
            <person name="Winzer T."/>
            <person name="Yang X."/>
            <person name="Li Y."/>
            <person name="Ning Z."/>
            <person name="He Z."/>
            <person name="Teodor R."/>
            <person name="Lu Y."/>
            <person name="Bowser T.A."/>
            <person name="Graham I.A."/>
            <person name="Ye K."/>
        </authorList>
    </citation>
    <scope>NUCLEOTIDE SEQUENCE [LARGE SCALE GENOMIC DNA]</scope>
    <source>
        <strain evidence="2">cv. HN1</strain>
        <tissue evidence="1">Leaves</tissue>
    </source>
</reference>
<accession>A0A4Y7JIN3</accession>
<organism evidence="1 2">
    <name type="scientific">Papaver somniferum</name>
    <name type="common">Opium poppy</name>
    <dbReference type="NCBI Taxonomy" id="3469"/>
    <lineage>
        <taxon>Eukaryota</taxon>
        <taxon>Viridiplantae</taxon>
        <taxon>Streptophyta</taxon>
        <taxon>Embryophyta</taxon>
        <taxon>Tracheophyta</taxon>
        <taxon>Spermatophyta</taxon>
        <taxon>Magnoliopsida</taxon>
        <taxon>Ranunculales</taxon>
        <taxon>Papaveraceae</taxon>
        <taxon>Papaveroideae</taxon>
        <taxon>Papaver</taxon>
    </lineage>
</organism>